<reference evidence="3" key="1">
    <citation type="journal article" date="2010" name="Mol. Biosyst.">
        <title>Complete genome sequence and comparative analysis of Shewanella violacea, a psychrophilic and piezophilic bacterium from deep sea floor sediments.</title>
        <authorList>
            <person name="Aono E."/>
            <person name="Baba T."/>
            <person name="Ara T."/>
            <person name="Nishi T."/>
            <person name="Nakamichi T."/>
            <person name="Inamoto E."/>
            <person name="Toyonaga H."/>
            <person name="Hasegawa M."/>
            <person name="Takai Y."/>
            <person name="Okumura Y."/>
            <person name="Baba M."/>
            <person name="Tomita M."/>
            <person name="Kato C."/>
            <person name="Oshima T."/>
            <person name="Nakasone K."/>
            <person name="Mori H."/>
        </authorList>
    </citation>
    <scope>NUCLEOTIDE SEQUENCE [LARGE SCALE GENOMIC DNA]</scope>
    <source>
        <strain evidence="3">JCM 10179 / CIP 106290 / LMG 19151 / DSS12</strain>
    </source>
</reference>
<dbReference type="EMBL" id="AP011177">
    <property type="protein sequence ID" value="BAJ03865.1"/>
    <property type="molecule type" value="Genomic_DNA"/>
</dbReference>
<sequence length="125" mass="14295">MLSRMFLFGYCRNKLRVIPLVEPQYRNPLHLDGLYSPSGSVVRSRLMVQRANGVQTTADIQIDADCIVPSSARRSLSANVRFALGRYFAYLAVVVLFAYFYLYVCRPMLPVFLCTKCIYLVPSRD</sequence>
<dbReference type="KEGG" id="svo:SVI_3894"/>
<protein>
    <submittedName>
        <fullName evidence="2">Uncharacterized protein</fullName>
    </submittedName>
</protein>
<keyword evidence="1" id="KW-0812">Transmembrane</keyword>
<name>D4ZCX0_SHEVD</name>
<gene>
    <name evidence="2" type="ordered locus">SVI_3894</name>
</gene>
<evidence type="ECO:0000313" key="3">
    <source>
        <dbReference type="Proteomes" id="UP000002350"/>
    </source>
</evidence>
<keyword evidence="3" id="KW-1185">Reference proteome</keyword>
<accession>D4ZCX0</accession>
<keyword evidence="1" id="KW-1133">Transmembrane helix</keyword>
<feature type="transmembrane region" description="Helical" evidence="1">
    <location>
        <begin position="83"/>
        <end position="104"/>
    </location>
</feature>
<dbReference type="HOGENOM" id="CLU_1991164_0_0_6"/>
<dbReference type="STRING" id="637905.SVI_3894"/>
<evidence type="ECO:0000256" key="1">
    <source>
        <dbReference type="SAM" id="Phobius"/>
    </source>
</evidence>
<dbReference type="Proteomes" id="UP000002350">
    <property type="component" value="Chromosome"/>
</dbReference>
<dbReference type="AlphaFoldDB" id="D4ZCX0"/>
<keyword evidence="1" id="KW-0472">Membrane</keyword>
<organism evidence="2 3">
    <name type="scientific">Shewanella violacea (strain JCM 10179 / CIP 106290 / LMG 19151 / DSS12)</name>
    <dbReference type="NCBI Taxonomy" id="637905"/>
    <lineage>
        <taxon>Bacteria</taxon>
        <taxon>Pseudomonadati</taxon>
        <taxon>Pseudomonadota</taxon>
        <taxon>Gammaproteobacteria</taxon>
        <taxon>Alteromonadales</taxon>
        <taxon>Shewanellaceae</taxon>
        <taxon>Shewanella</taxon>
    </lineage>
</organism>
<proteinExistence type="predicted"/>
<evidence type="ECO:0000313" key="2">
    <source>
        <dbReference type="EMBL" id="BAJ03865.1"/>
    </source>
</evidence>